<gene>
    <name evidence="1" type="ORF">E1809_25435</name>
</gene>
<evidence type="ECO:0000313" key="2">
    <source>
        <dbReference type="Proteomes" id="UP000295511"/>
    </source>
</evidence>
<comment type="caution">
    <text evidence="1">The sequence shown here is derived from an EMBL/GenBank/DDBJ whole genome shotgun (WGS) entry which is preliminary data.</text>
</comment>
<name>A0A4R5K5F8_9MICC</name>
<dbReference type="EMBL" id="SMRU01000058">
    <property type="protein sequence ID" value="TDF86900.1"/>
    <property type="molecule type" value="Genomic_DNA"/>
</dbReference>
<dbReference type="AlphaFoldDB" id="A0A4R5K5F8"/>
<keyword evidence="2" id="KW-1185">Reference proteome</keyword>
<dbReference type="Proteomes" id="UP000295511">
    <property type="component" value="Unassembled WGS sequence"/>
</dbReference>
<organism evidence="1 2">
    <name type="scientific">Arthrobacter terricola</name>
    <dbReference type="NCBI Taxonomy" id="2547396"/>
    <lineage>
        <taxon>Bacteria</taxon>
        <taxon>Bacillati</taxon>
        <taxon>Actinomycetota</taxon>
        <taxon>Actinomycetes</taxon>
        <taxon>Micrococcales</taxon>
        <taxon>Micrococcaceae</taxon>
        <taxon>Arthrobacter</taxon>
    </lineage>
</organism>
<reference evidence="1 2" key="1">
    <citation type="submission" date="2019-03" db="EMBL/GenBank/DDBJ databases">
        <title>Whole genome sequence of Arthrobacter sp JH1-1.</title>
        <authorList>
            <person name="Trinh H.N."/>
        </authorList>
    </citation>
    <scope>NUCLEOTIDE SEQUENCE [LARGE SCALE GENOMIC DNA]</scope>
    <source>
        <strain evidence="1 2">JH1-1</strain>
    </source>
</reference>
<accession>A0A4R5K5F8</accession>
<evidence type="ECO:0000313" key="1">
    <source>
        <dbReference type="EMBL" id="TDF86900.1"/>
    </source>
</evidence>
<protein>
    <submittedName>
        <fullName evidence="1">Uncharacterized protein</fullName>
    </submittedName>
</protein>
<sequence>MAFQFLEDPVNQSTPKDSSHVRHAHLAIALHTFVALDHMRVFVPLLKTRRHIMPLATLTRGSVEAFGKANYVLSAESARDLIRRHLGLKIHELVSRVVNS</sequence>
<proteinExistence type="predicted"/>